<evidence type="ECO:0000313" key="3">
    <source>
        <dbReference type="Proteomes" id="UP000093044"/>
    </source>
</evidence>
<keyword evidence="1" id="KW-1133">Transmembrane helix</keyword>
<dbReference type="KEGG" id="cpor:BED41_09450"/>
<name>A0A1B2I5M8_9BACT</name>
<dbReference type="OrthoDB" id="5349052at2"/>
<dbReference type="RefSeq" id="WP_066745258.1">
    <property type="nucleotide sequence ID" value="NZ_CP016757.1"/>
</dbReference>
<organism evidence="2 3">
    <name type="scientific">Cloacibacillus porcorum</name>
    <dbReference type="NCBI Taxonomy" id="1197717"/>
    <lineage>
        <taxon>Bacteria</taxon>
        <taxon>Thermotogati</taxon>
        <taxon>Synergistota</taxon>
        <taxon>Synergistia</taxon>
        <taxon>Synergistales</taxon>
        <taxon>Synergistaceae</taxon>
        <taxon>Cloacibacillus</taxon>
    </lineage>
</organism>
<keyword evidence="1" id="KW-0472">Membrane</keyword>
<dbReference type="Proteomes" id="UP000093044">
    <property type="component" value="Chromosome"/>
</dbReference>
<keyword evidence="3" id="KW-1185">Reference proteome</keyword>
<evidence type="ECO:0000313" key="2">
    <source>
        <dbReference type="EMBL" id="ANZ45275.1"/>
    </source>
</evidence>
<evidence type="ECO:0008006" key="4">
    <source>
        <dbReference type="Google" id="ProtNLM"/>
    </source>
</evidence>
<dbReference type="STRING" id="1197717.BED41_09450"/>
<accession>A0A1B2I5M8</accession>
<feature type="transmembrane region" description="Helical" evidence="1">
    <location>
        <begin position="6"/>
        <end position="30"/>
    </location>
</feature>
<sequence>MKRLNFIIWCLIFFLPTSIVILYPAAYVFFIDPLWQWNHPFHIRAWHPPFNERIQKTNYLASRKPKIDTLIVGSSRSSFIDPAELGSQYAFNYSVSSGTASEFADHIKYTRKRSNIPLRLVLIESSFFHALKFKRTFNAPHFYVDNAEDFSKKINNIFSKDAFQLAKKIKTTPSYVYEYYLINKAQVQSHKYGGQREGFTSHQKEQEITYQVSSYRENAYNKEFDPLFPRYISEIHDAVGSANYIVYATPVSKYLLKLMVEMKQLDNYEHWIRNLVNEFGTIYNFMYPNKITMNDDSFYDAHHTTSDTASFLIRIMTNRTGARDLEYVAVIDKTNIDYLLPIIRKRFEEL</sequence>
<dbReference type="AlphaFoldDB" id="A0A1B2I5M8"/>
<proteinExistence type="predicted"/>
<dbReference type="GeneID" id="83058072"/>
<reference evidence="2" key="1">
    <citation type="submission" date="2016-08" db="EMBL/GenBank/DDBJ databases">
        <title>Complete genome of Cloacibacillus porcorum.</title>
        <authorList>
            <person name="Looft T."/>
            <person name="Bayles D.O."/>
            <person name="Alt D.P."/>
        </authorList>
    </citation>
    <scope>NUCLEOTIDE SEQUENCE [LARGE SCALE GENOMIC DNA]</scope>
    <source>
        <strain evidence="2">CL-84</strain>
    </source>
</reference>
<gene>
    <name evidence="2" type="ORF">BED41_09450</name>
</gene>
<keyword evidence="1" id="KW-0812">Transmembrane</keyword>
<protein>
    <recommendedName>
        <fullName evidence="4">DUF1574 domain-containing protein</fullName>
    </recommendedName>
</protein>
<dbReference type="EMBL" id="CP016757">
    <property type="protein sequence ID" value="ANZ45275.1"/>
    <property type="molecule type" value="Genomic_DNA"/>
</dbReference>
<evidence type="ECO:0000256" key="1">
    <source>
        <dbReference type="SAM" id="Phobius"/>
    </source>
</evidence>